<evidence type="ECO:0000313" key="11">
    <source>
        <dbReference type="EMBL" id="KAI1710804.1"/>
    </source>
</evidence>
<dbReference type="SUPFAM" id="SSF81301">
    <property type="entry name" value="Nucleotidyltransferase"/>
    <property type="match status" value="1"/>
</dbReference>
<dbReference type="InterPro" id="IPR054708">
    <property type="entry name" value="MTPAP-like_central"/>
</dbReference>
<accession>A0AAD4MZ15</accession>
<evidence type="ECO:0000259" key="9">
    <source>
        <dbReference type="Pfam" id="PF03828"/>
    </source>
</evidence>
<dbReference type="GO" id="GO:0031123">
    <property type="term" value="P:RNA 3'-end processing"/>
    <property type="evidence" value="ECO:0007669"/>
    <property type="project" value="TreeGrafter"/>
</dbReference>
<evidence type="ECO:0000256" key="1">
    <source>
        <dbReference type="ARBA" id="ARBA00001936"/>
    </source>
</evidence>
<keyword evidence="6" id="KW-0479">Metal-binding</keyword>
<comment type="similarity">
    <text evidence="8">Belongs to the DNA polymerase type-B-like family. GLD2 subfamily.</text>
</comment>
<dbReference type="InterPro" id="IPR002058">
    <property type="entry name" value="PAP_assoc"/>
</dbReference>
<comment type="cofactor">
    <cofactor evidence="1">
        <name>Mn(2+)</name>
        <dbReference type="ChEBI" id="CHEBI:29035"/>
    </cofactor>
</comment>
<evidence type="ECO:0000256" key="8">
    <source>
        <dbReference type="ARBA" id="ARBA00038491"/>
    </source>
</evidence>
<dbReference type="Gene3D" id="1.10.1410.10">
    <property type="match status" value="1"/>
</dbReference>
<proteinExistence type="inferred from homology"/>
<dbReference type="EMBL" id="JAKKPZ010000024">
    <property type="protein sequence ID" value="KAI1710804.1"/>
    <property type="molecule type" value="Genomic_DNA"/>
</dbReference>
<evidence type="ECO:0000259" key="10">
    <source>
        <dbReference type="Pfam" id="PF22600"/>
    </source>
</evidence>
<keyword evidence="12" id="KW-1185">Reference proteome</keyword>
<reference evidence="11" key="1">
    <citation type="submission" date="2022-01" db="EMBL/GenBank/DDBJ databases">
        <title>Genome Sequence Resource for Two Populations of Ditylenchus destructor, the Migratory Endoparasitic Phytonematode.</title>
        <authorList>
            <person name="Zhang H."/>
            <person name="Lin R."/>
            <person name="Xie B."/>
        </authorList>
    </citation>
    <scope>NUCLEOTIDE SEQUENCE</scope>
    <source>
        <strain evidence="11">BazhouSP</strain>
    </source>
</reference>
<dbReference type="GO" id="GO:0046872">
    <property type="term" value="F:metal ion binding"/>
    <property type="evidence" value="ECO:0007669"/>
    <property type="project" value="UniProtKB-KW"/>
</dbReference>
<evidence type="ECO:0000256" key="6">
    <source>
        <dbReference type="ARBA" id="ARBA00022723"/>
    </source>
</evidence>
<keyword evidence="4" id="KW-0963">Cytoplasm</keyword>
<dbReference type="GO" id="GO:0005737">
    <property type="term" value="C:cytoplasm"/>
    <property type="evidence" value="ECO:0007669"/>
    <property type="project" value="UniProtKB-SubCell"/>
</dbReference>
<sequence length="372" mass="42803">MRKNAAAQAYGVTQVNGPDVFEDFDNSQINKAKLHTTNLQFWRAYKSNTQSFQEIAIKDDVRKLIGKALLPAFPEGYLAVGGSTFNSFGSRDCDLDLCLAIRCHPNDSYNEEINLWALVKAKGILLQQYFVRGVQLIPARVPIIKIYLKFPYTHVEVEMNCNCVAGIYNTHLLSYYGRLDERVPAMSSYLKEWAKKVKIIDPKWGGLNSYTLTLMVIHFLQCVTDPPILPSLIGLYPDLFDGKCKVEELKYGMDLGLPKIPKNKRTLAELLYGFLNYYAQFDYENIGISIRLAKLFDRRQRPEEEKRFLFFIEEAYDGMTVPKNLTKPRKLAKIIERFEQARNELLTYLIDGVNPPRVQPNVTEKIIEIDDF</sequence>
<feature type="domain" description="Poly(A) RNA polymerase mitochondrial-like central palm" evidence="10">
    <location>
        <begin position="40"/>
        <end position="177"/>
    </location>
</feature>
<protein>
    <submittedName>
        <fullName evidence="11">Cid1 family poly A polymerase domain-containing protein</fullName>
    </submittedName>
</protein>
<dbReference type="Gene3D" id="3.30.460.10">
    <property type="entry name" value="Beta Polymerase, domain 2"/>
    <property type="match status" value="1"/>
</dbReference>
<organism evidence="11 12">
    <name type="scientific">Ditylenchus destructor</name>
    <dbReference type="NCBI Taxonomy" id="166010"/>
    <lineage>
        <taxon>Eukaryota</taxon>
        <taxon>Metazoa</taxon>
        <taxon>Ecdysozoa</taxon>
        <taxon>Nematoda</taxon>
        <taxon>Chromadorea</taxon>
        <taxon>Rhabditida</taxon>
        <taxon>Tylenchina</taxon>
        <taxon>Tylenchomorpha</taxon>
        <taxon>Sphaerularioidea</taxon>
        <taxon>Anguinidae</taxon>
        <taxon>Anguininae</taxon>
        <taxon>Ditylenchus</taxon>
    </lineage>
</organism>
<comment type="subcellular location">
    <subcellularLocation>
        <location evidence="3">Cytoplasm</location>
    </subcellularLocation>
</comment>
<comment type="cofactor">
    <cofactor evidence="2">
        <name>Mg(2+)</name>
        <dbReference type="ChEBI" id="CHEBI:18420"/>
    </cofactor>
</comment>
<dbReference type="GO" id="GO:1990817">
    <property type="term" value="F:poly(A) RNA polymerase activity"/>
    <property type="evidence" value="ECO:0007669"/>
    <property type="project" value="TreeGrafter"/>
</dbReference>
<dbReference type="PANTHER" id="PTHR12271:SF40">
    <property type="entry name" value="POLY(A) RNA POLYMERASE GLD2"/>
    <property type="match status" value="1"/>
</dbReference>
<comment type="caution">
    <text evidence="11">The sequence shown here is derived from an EMBL/GenBank/DDBJ whole genome shotgun (WGS) entry which is preliminary data.</text>
</comment>
<evidence type="ECO:0000256" key="2">
    <source>
        <dbReference type="ARBA" id="ARBA00001946"/>
    </source>
</evidence>
<dbReference type="Proteomes" id="UP001201812">
    <property type="component" value="Unassembled WGS sequence"/>
</dbReference>
<dbReference type="AlphaFoldDB" id="A0AAD4MZ15"/>
<keyword evidence="5" id="KW-0808">Transferase</keyword>
<evidence type="ECO:0000256" key="7">
    <source>
        <dbReference type="ARBA" id="ARBA00022842"/>
    </source>
</evidence>
<evidence type="ECO:0000256" key="3">
    <source>
        <dbReference type="ARBA" id="ARBA00004496"/>
    </source>
</evidence>
<evidence type="ECO:0000256" key="5">
    <source>
        <dbReference type="ARBA" id="ARBA00022679"/>
    </source>
</evidence>
<feature type="domain" description="PAP-associated" evidence="9">
    <location>
        <begin position="266"/>
        <end position="317"/>
    </location>
</feature>
<evidence type="ECO:0000313" key="12">
    <source>
        <dbReference type="Proteomes" id="UP001201812"/>
    </source>
</evidence>
<dbReference type="CDD" id="cd05402">
    <property type="entry name" value="NT_PAP_TUTase"/>
    <property type="match status" value="1"/>
</dbReference>
<dbReference type="Pfam" id="PF22600">
    <property type="entry name" value="MTPAP-like_central"/>
    <property type="match status" value="1"/>
</dbReference>
<evidence type="ECO:0000256" key="4">
    <source>
        <dbReference type="ARBA" id="ARBA00022490"/>
    </source>
</evidence>
<dbReference type="InterPro" id="IPR043519">
    <property type="entry name" value="NT_sf"/>
</dbReference>
<dbReference type="Pfam" id="PF03828">
    <property type="entry name" value="PAP_assoc"/>
    <property type="match status" value="1"/>
</dbReference>
<dbReference type="SUPFAM" id="SSF81631">
    <property type="entry name" value="PAP/OAS1 substrate-binding domain"/>
    <property type="match status" value="1"/>
</dbReference>
<name>A0AAD4MZ15_9BILA</name>
<gene>
    <name evidence="11" type="ORF">DdX_10503</name>
</gene>
<dbReference type="PANTHER" id="PTHR12271">
    <property type="entry name" value="POLY A POLYMERASE CID PAP -RELATED"/>
    <property type="match status" value="1"/>
</dbReference>
<keyword evidence="7" id="KW-0460">Magnesium</keyword>